<organism evidence="2">
    <name type="scientific">Notodromas monacha</name>
    <dbReference type="NCBI Taxonomy" id="399045"/>
    <lineage>
        <taxon>Eukaryota</taxon>
        <taxon>Metazoa</taxon>
        <taxon>Ecdysozoa</taxon>
        <taxon>Arthropoda</taxon>
        <taxon>Crustacea</taxon>
        <taxon>Oligostraca</taxon>
        <taxon>Ostracoda</taxon>
        <taxon>Podocopa</taxon>
        <taxon>Podocopida</taxon>
        <taxon>Cypridocopina</taxon>
        <taxon>Cypridoidea</taxon>
        <taxon>Cyprididae</taxon>
        <taxon>Notodromas</taxon>
    </lineage>
</organism>
<dbReference type="EMBL" id="CAJPEX010002773">
    <property type="protein sequence ID" value="CAG0921485.1"/>
    <property type="molecule type" value="Genomic_DNA"/>
</dbReference>
<name>A0A7R9BVE0_9CRUS</name>
<dbReference type="OrthoDB" id="5989194at2759"/>
<proteinExistence type="predicted"/>
<sequence length="585" mass="65493">MPPVRQAISSSTLRRSSSQLTRTSPRFANNVIPGASDAAPIVGSSSFVIISAETTTTSSTVSSPPAAAVHPRVEQPSTIRSADVINNNTPSNNESTNEASPNEAVSNVLAVAIAVAKADAALRNESQKIVSKVFEEALKTFVDSLSYFVLLKTDAFDASETQQLKKLTNELNSIVFHSPEQLVLKWKTLRPSQESVLGVSFPTPGGLKKTAGGVLFRNAFDYDDKDVYDSEIDMYGMGKPLEKSHLEFIETCRETLKTCPVFQKFVVDPSYAERYFEGIWTYFRPIHEAPKDQLTPRERITLFFMHLKHVTNSDQYAGVPYKDCHSEEHYLDMISFMFKRYGNITKHREQIFTDLENLPPPDGSLEEARDYIAQVFLLVQRLTNLKSDTDAVHHRIWPVVKSSLLEGTGNIFHDTLQFTFPRVTCAERASWSENLERMYLWILGVLTEKASTDGKTTYLQKLRGVEKVQIIRRSPSPIHPSSDDDDGGHEVPRKRKASFSSGSPSCCVSDGYVVTRPSILKPCPFCNGRHYATQCQLSTDERIHVINTAGLCYNCLGNNHCIDNCHSRINCRKCGDRHHTALCRN</sequence>
<feature type="region of interest" description="Disordered" evidence="1">
    <location>
        <begin position="58"/>
        <end position="101"/>
    </location>
</feature>
<evidence type="ECO:0000313" key="3">
    <source>
        <dbReference type="Proteomes" id="UP000678499"/>
    </source>
</evidence>
<feature type="region of interest" description="Disordered" evidence="1">
    <location>
        <begin position="1"/>
        <end position="24"/>
    </location>
</feature>
<feature type="compositionally biased region" description="Low complexity" evidence="1">
    <location>
        <begin position="9"/>
        <end position="24"/>
    </location>
</feature>
<feature type="compositionally biased region" description="Low complexity" evidence="1">
    <location>
        <begin position="86"/>
        <end position="101"/>
    </location>
</feature>
<evidence type="ECO:0000313" key="2">
    <source>
        <dbReference type="EMBL" id="CAD7281333.1"/>
    </source>
</evidence>
<protein>
    <submittedName>
        <fullName evidence="2">Uncharacterized protein</fullName>
    </submittedName>
</protein>
<feature type="compositionally biased region" description="Low complexity" evidence="1">
    <location>
        <begin position="58"/>
        <end position="69"/>
    </location>
</feature>
<keyword evidence="3" id="KW-1185">Reference proteome</keyword>
<reference evidence="2" key="1">
    <citation type="submission" date="2020-11" db="EMBL/GenBank/DDBJ databases">
        <authorList>
            <person name="Tran Van P."/>
        </authorList>
    </citation>
    <scope>NUCLEOTIDE SEQUENCE</scope>
</reference>
<accession>A0A7R9BVE0</accession>
<feature type="region of interest" description="Disordered" evidence="1">
    <location>
        <begin position="473"/>
        <end position="504"/>
    </location>
</feature>
<dbReference type="EMBL" id="OA884810">
    <property type="protein sequence ID" value="CAD7281333.1"/>
    <property type="molecule type" value="Genomic_DNA"/>
</dbReference>
<gene>
    <name evidence="2" type="ORF">NMOB1V02_LOCUS8980</name>
</gene>
<evidence type="ECO:0000256" key="1">
    <source>
        <dbReference type="SAM" id="MobiDB-lite"/>
    </source>
</evidence>
<dbReference type="Proteomes" id="UP000678499">
    <property type="component" value="Unassembled WGS sequence"/>
</dbReference>
<dbReference type="AlphaFoldDB" id="A0A7R9BVE0"/>